<feature type="domain" description="tRNA nucleotidyltransferase/poly(A) polymerase RNA and SrmB- binding" evidence="10">
    <location>
        <begin position="183"/>
        <end position="238"/>
    </location>
</feature>
<keyword evidence="7" id="KW-0460">Magnesium</keyword>
<keyword evidence="8" id="KW-0694">RNA-binding</keyword>
<dbReference type="OrthoDB" id="9805698at2"/>
<comment type="caution">
    <text evidence="11">The sequence shown here is derived from an EMBL/GenBank/DDBJ whole genome shotgun (WGS) entry which is preliminary data.</text>
</comment>
<dbReference type="AlphaFoldDB" id="A0A6L6J6D0"/>
<protein>
    <submittedName>
        <fullName evidence="11">CCA tRNA nucleotidyltransferase</fullName>
    </submittedName>
</protein>
<comment type="cofactor">
    <cofactor evidence="1">
        <name>Mg(2+)</name>
        <dbReference type="ChEBI" id="CHEBI:18420"/>
    </cofactor>
</comment>
<dbReference type="PANTHER" id="PTHR46173:SF1">
    <property type="entry name" value="CCA TRNA NUCLEOTIDYLTRANSFERASE 1, MITOCHONDRIAL"/>
    <property type="match status" value="1"/>
</dbReference>
<keyword evidence="2 8" id="KW-0808">Transferase</keyword>
<keyword evidence="4" id="KW-0548">Nucleotidyltransferase</keyword>
<dbReference type="InterPro" id="IPR002646">
    <property type="entry name" value="PolA_pol_head_dom"/>
</dbReference>
<evidence type="ECO:0000259" key="9">
    <source>
        <dbReference type="Pfam" id="PF01743"/>
    </source>
</evidence>
<proteinExistence type="inferred from homology"/>
<dbReference type="Pfam" id="PF12627">
    <property type="entry name" value="PolyA_pol_RNAbd"/>
    <property type="match status" value="1"/>
</dbReference>
<dbReference type="GO" id="GO:0008033">
    <property type="term" value="P:tRNA processing"/>
    <property type="evidence" value="ECO:0007669"/>
    <property type="project" value="UniProtKB-KW"/>
</dbReference>
<evidence type="ECO:0000256" key="7">
    <source>
        <dbReference type="ARBA" id="ARBA00022842"/>
    </source>
</evidence>
<evidence type="ECO:0000256" key="6">
    <source>
        <dbReference type="ARBA" id="ARBA00022741"/>
    </source>
</evidence>
<keyword evidence="3" id="KW-0819">tRNA processing</keyword>
<evidence type="ECO:0000313" key="11">
    <source>
        <dbReference type="EMBL" id="MTH76745.1"/>
    </source>
</evidence>
<dbReference type="InterPro" id="IPR043519">
    <property type="entry name" value="NT_sf"/>
</dbReference>
<dbReference type="PANTHER" id="PTHR46173">
    <property type="entry name" value="CCA TRNA NUCLEOTIDYLTRANSFERASE 1, MITOCHONDRIAL"/>
    <property type="match status" value="1"/>
</dbReference>
<keyword evidence="5" id="KW-0479">Metal-binding</keyword>
<keyword evidence="12" id="KW-1185">Reference proteome</keyword>
<reference evidence="11 12" key="1">
    <citation type="submission" date="2019-11" db="EMBL/GenBank/DDBJ databases">
        <authorList>
            <person name="Dong K."/>
        </authorList>
    </citation>
    <scope>NUCLEOTIDE SEQUENCE [LARGE SCALE GENOMIC DNA]</scope>
    <source>
        <strain evidence="11 12">NBRC 111993</strain>
    </source>
</reference>
<feature type="domain" description="Poly A polymerase head" evidence="9">
    <location>
        <begin position="29"/>
        <end position="150"/>
    </location>
</feature>
<comment type="similarity">
    <text evidence="8">Belongs to the tRNA nucleotidyltransferase/poly(A) polymerase family.</text>
</comment>
<dbReference type="Pfam" id="PF01743">
    <property type="entry name" value="PolyA_pol"/>
    <property type="match status" value="1"/>
</dbReference>
<gene>
    <name evidence="11" type="ORF">GL286_03275</name>
</gene>
<evidence type="ECO:0000259" key="10">
    <source>
        <dbReference type="Pfam" id="PF12627"/>
    </source>
</evidence>
<name>A0A6L6J6D0_9RHOB</name>
<dbReference type="InterPro" id="IPR032828">
    <property type="entry name" value="PolyA_RNA-bd"/>
</dbReference>
<dbReference type="InterPro" id="IPR050264">
    <property type="entry name" value="Bact_CCA-adding_enz_type3_sf"/>
</dbReference>
<dbReference type="Proteomes" id="UP000478183">
    <property type="component" value="Unassembled WGS sequence"/>
</dbReference>
<organism evidence="11 12">
    <name type="scientific">Paracoccus aestuariivivens</name>
    <dbReference type="NCBI Taxonomy" id="1820333"/>
    <lineage>
        <taxon>Bacteria</taxon>
        <taxon>Pseudomonadati</taxon>
        <taxon>Pseudomonadota</taxon>
        <taxon>Alphaproteobacteria</taxon>
        <taxon>Rhodobacterales</taxon>
        <taxon>Paracoccaceae</taxon>
        <taxon>Paracoccus</taxon>
    </lineage>
</organism>
<dbReference type="SUPFAM" id="SSF81891">
    <property type="entry name" value="Poly A polymerase C-terminal region-like"/>
    <property type="match status" value="1"/>
</dbReference>
<keyword evidence="6" id="KW-0547">Nucleotide-binding</keyword>
<evidence type="ECO:0000256" key="3">
    <source>
        <dbReference type="ARBA" id="ARBA00022694"/>
    </source>
</evidence>
<dbReference type="SUPFAM" id="SSF81301">
    <property type="entry name" value="Nucleotidyltransferase"/>
    <property type="match status" value="1"/>
</dbReference>
<evidence type="ECO:0000256" key="5">
    <source>
        <dbReference type="ARBA" id="ARBA00022723"/>
    </source>
</evidence>
<dbReference type="EMBL" id="WMIE01000001">
    <property type="protein sequence ID" value="MTH76745.1"/>
    <property type="molecule type" value="Genomic_DNA"/>
</dbReference>
<dbReference type="Gene3D" id="3.30.460.10">
    <property type="entry name" value="Beta Polymerase, domain 2"/>
    <property type="match status" value="1"/>
</dbReference>
<dbReference type="GO" id="GO:0000166">
    <property type="term" value="F:nucleotide binding"/>
    <property type="evidence" value="ECO:0007669"/>
    <property type="project" value="UniProtKB-KW"/>
</dbReference>
<sequence length="387" mass="41570">MTRISASFLNDSGLRQVLAALTDAGHQALIVGGAVRNSLLDEPVSDIDIATSALPDETRRLTEAAGLRAVPTGIEHGTITVVANGHGYEVTTFRRDVETDGRRAVVAFSDCIDEDARRRDFTMNALYADWTGKVFDPVGGLPDLAARRLRFVGEPRARITEDYLRILRFYRFHAWYGAKGAADPAALAACADLASGLDGISAERIGAEMRKLLAAPDPAESVALMQQAGILARILPGADGRDLPALIAAEAACGQLAAWPCRLALLGADDAVSKLRLSRDEATQQKKLAEALALPLAEAAYRHGARIAESAALILHARGIPLCPDWQQRIERATEARLPLTARDLMPDLNGPALGEALRRAENAYIANDFTLTRDQLLQIALETSAI</sequence>
<dbReference type="RefSeq" id="WP_155094093.1">
    <property type="nucleotide sequence ID" value="NZ_WMIE01000001.1"/>
</dbReference>
<evidence type="ECO:0000256" key="2">
    <source>
        <dbReference type="ARBA" id="ARBA00022679"/>
    </source>
</evidence>
<dbReference type="GO" id="GO:0046872">
    <property type="term" value="F:metal ion binding"/>
    <property type="evidence" value="ECO:0007669"/>
    <property type="project" value="UniProtKB-KW"/>
</dbReference>
<evidence type="ECO:0000256" key="4">
    <source>
        <dbReference type="ARBA" id="ARBA00022695"/>
    </source>
</evidence>
<evidence type="ECO:0000313" key="12">
    <source>
        <dbReference type="Proteomes" id="UP000478183"/>
    </source>
</evidence>
<evidence type="ECO:0000256" key="1">
    <source>
        <dbReference type="ARBA" id="ARBA00001946"/>
    </source>
</evidence>
<dbReference type="CDD" id="cd05398">
    <property type="entry name" value="NT_ClassII-CCAase"/>
    <property type="match status" value="1"/>
</dbReference>
<dbReference type="GO" id="GO:0000049">
    <property type="term" value="F:tRNA binding"/>
    <property type="evidence" value="ECO:0007669"/>
    <property type="project" value="TreeGrafter"/>
</dbReference>
<dbReference type="Gene3D" id="1.10.3090.10">
    <property type="entry name" value="cca-adding enzyme, domain 2"/>
    <property type="match status" value="1"/>
</dbReference>
<evidence type="ECO:0000256" key="8">
    <source>
        <dbReference type="RuleBase" id="RU003953"/>
    </source>
</evidence>
<accession>A0A6L6J6D0</accession>
<dbReference type="GO" id="GO:0016779">
    <property type="term" value="F:nucleotidyltransferase activity"/>
    <property type="evidence" value="ECO:0007669"/>
    <property type="project" value="UniProtKB-KW"/>
</dbReference>